<protein>
    <submittedName>
        <fullName evidence="1">Putative integral membrane protein</fullName>
    </submittedName>
</protein>
<dbReference type="Proteomes" id="UP000054516">
    <property type="component" value="Unassembled WGS sequence"/>
</dbReference>
<dbReference type="OMA" id="GNRRTHY"/>
<dbReference type="STRING" id="77044.A0A1S8A8Y7"/>
<dbReference type="EMBL" id="DF977483">
    <property type="protein sequence ID" value="GAW26576.1"/>
    <property type="molecule type" value="Genomic_DNA"/>
</dbReference>
<gene>
    <name evidence="1" type="ORF">SAMD00023353_3800060</name>
</gene>
<dbReference type="OrthoDB" id="100006at2759"/>
<dbReference type="AlphaFoldDB" id="A0A1S8A8Y7"/>
<name>A0A1S8A8Y7_ROSNE</name>
<accession>A0A1S8A8Y7</accession>
<sequence length="157" mass="17515">MTGKEPSLGYFCFAGALAASNGWLDVLLFTTTRRSIVFAHGDDIGKEDTGVQTFAFMHWTPKTFGNTTWVRGGRDDQSRKSPTGGWWRILGDPEAQARRPSRLGKSMSQTSLNQIELNTIQMEIVTTVVVEDDRSRSLRKAPLPSYTSTLGMKSDFY</sequence>
<organism evidence="1">
    <name type="scientific">Rosellinia necatrix</name>
    <name type="common">White root-rot fungus</name>
    <dbReference type="NCBI Taxonomy" id="77044"/>
    <lineage>
        <taxon>Eukaryota</taxon>
        <taxon>Fungi</taxon>
        <taxon>Dikarya</taxon>
        <taxon>Ascomycota</taxon>
        <taxon>Pezizomycotina</taxon>
        <taxon>Sordariomycetes</taxon>
        <taxon>Xylariomycetidae</taxon>
        <taxon>Xylariales</taxon>
        <taxon>Xylariaceae</taxon>
        <taxon>Rosellinia</taxon>
    </lineage>
</organism>
<evidence type="ECO:0000313" key="1">
    <source>
        <dbReference type="EMBL" id="GAW26576.1"/>
    </source>
</evidence>
<reference evidence="1" key="1">
    <citation type="submission" date="2016-03" db="EMBL/GenBank/DDBJ databases">
        <title>Draft genome sequence of Rosellinia necatrix.</title>
        <authorList>
            <person name="Kanematsu S."/>
        </authorList>
    </citation>
    <scope>NUCLEOTIDE SEQUENCE [LARGE SCALE GENOMIC DNA]</scope>
    <source>
        <strain evidence="1">W97</strain>
    </source>
</reference>
<keyword evidence="2" id="KW-1185">Reference proteome</keyword>
<proteinExistence type="predicted"/>
<evidence type="ECO:0000313" key="2">
    <source>
        <dbReference type="Proteomes" id="UP000054516"/>
    </source>
</evidence>